<reference evidence="2 3" key="1">
    <citation type="journal article" date="2018" name="Mycol. Prog.">
        <title>Coniella lustricola, a new species from submerged detritus.</title>
        <authorList>
            <person name="Raudabaugh D.B."/>
            <person name="Iturriaga T."/>
            <person name="Carver A."/>
            <person name="Mondo S."/>
            <person name="Pangilinan J."/>
            <person name="Lipzen A."/>
            <person name="He G."/>
            <person name="Amirebrahimi M."/>
            <person name="Grigoriev I.V."/>
            <person name="Miller A.N."/>
        </authorList>
    </citation>
    <scope>NUCLEOTIDE SEQUENCE [LARGE SCALE GENOMIC DNA]</scope>
    <source>
        <strain evidence="2 3">B22-T-1</strain>
    </source>
</reference>
<dbReference type="EMBL" id="KZ678379">
    <property type="protein sequence ID" value="PSS02203.1"/>
    <property type="molecule type" value="Genomic_DNA"/>
</dbReference>
<feature type="signal peptide" evidence="1">
    <location>
        <begin position="1"/>
        <end position="25"/>
    </location>
</feature>
<protein>
    <submittedName>
        <fullName evidence="2">Uncharacterized protein</fullName>
    </submittedName>
</protein>
<proteinExistence type="predicted"/>
<accession>A0A2T3AKM6</accession>
<dbReference type="AlphaFoldDB" id="A0A2T3AKM6"/>
<evidence type="ECO:0000313" key="2">
    <source>
        <dbReference type="EMBL" id="PSS02203.1"/>
    </source>
</evidence>
<keyword evidence="1" id="KW-0732">Signal</keyword>
<organism evidence="2 3">
    <name type="scientific">Coniella lustricola</name>
    <dbReference type="NCBI Taxonomy" id="2025994"/>
    <lineage>
        <taxon>Eukaryota</taxon>
        <taxon>Fungi</taxon>
        <taxon>Dikarya</taxon>
        <taxon>Ascomycota</taxon>
        <taxon>Pezizomycotina</taxon>
        <taxon>Sordariomycetes</taxon>
        <taxon>Sordariomycetidae</taxon>
        <taxon>Diaporthales</taxon>
        <taxon>Schizoparmaceae</taxon>
        <taxon>Coniella</taxon>
    </lineage>
</organism>
<dbReference type="Proteomes" id="UP000241462">
    <property type="component" value="Unassembled WGS sequence"/>
</dbReference>
<name>A0A2T3AKM6_9PEZI</name>
<keyword evidence="3" id="KW-1185">Reference proteome</keyword>
<evidence type="ECO:0000256" key="1">
    <source>
        <dbReference type="SAM" id="SignalP"/>
    </source>
</evidence>
<sequence length="210" mass="23256">MDGMWTCGGLRTSLVSMLGAGVATAREIDVFLLTIGRNSFDIEAIARFCSSKRILASPCKIIDCSAWKCTQSSTRINIHTGMRSLVTLIRIASSIVLSVKFISKSLPFNGTPALCCHCQEASHKRKVCKKQNLTPSFLSSFLPSFLPSSTPDWRASCLSSLDQPIRVRTHHLSSFPTCSSHYLLQSDDPHLCIKHQLSGRRKKRGKTNEK</sequence>
<gene>
    <name evidence="2" type="ORF">BD289DRAFT_273263</name>
</gene>
<feature type="chain" id="PRO_5015424091" evidence="1">
    <location>
        <begin position="26"/>
        <end position="210"/>
    </location>
</feature>
<evidence type="ECO:0000313" key="3">
    <source>
        <dbReference type="Proteomes" id="UP000241462"/>
    </source>
</evidence>
<dbReference type="InParanoid" id="A0A2T3AKM6"/>